<dbReference type="Pfam" id="PF14246">
    <property type="entry name" value="TetR_C_7"/>
    <property type="match status" value="1"/>
</dbReference>
<dbReference type="PROSITE" id="PS50977">
    <property type="entry name" value="HTH_TETR_2"/>
    <property type="match status" value="1"/>
</dbReference>
<evidence type="ECO:0000256" key="2">
    <source>
        <dbReference type="PROSITE-ProRule" id="PRU00335"/>
    </source>
</evidence>
<dbReference type="GO" id="GO:0003700">
    <property type="term" value="F:DNA-binding transcription factor activity"/>
    <property type="evidence" value="ECO:0007669"/>
    <property type="project" value="TreeGrafter"/>
</dbReference>
<feature type="DNA-binding region" description="H-T-H motif" evidence="2">
    <location>
        <begin position="32"/>
        <end position="51"/>
    </location>
</feature>
<dbReference type="InterPro" id="IPR039536">
    <property type="entry name" value="TetR_C_Proteobacteria"/>
</dbReference>
<dbReference type="PANTHER" id="PTHR30055:SF226">
    <property type="entry name" value="HTH-TYPE TRANSCRIPTIONAL REGULATOR PKSA"/>
    <property type="match status" value="1"/>
</dbReference>
<dbReference type="Pfam" id="PF00440">
    <property type="entry name" value="TetR_N"/>
    <property type="match status" value="1"/>
</dbReference>
<feature type="domain" description="HTH tetR-type" evidence="3">
    <location>
        <begin position="9"/>
        <end position="69"/>
    </location>
</feature>
<dbReference type="GO" id="GO:0000976">
    <property type="term" value="F:transcription cis-regulatory region binding"/>
    <property type="evidence" value="ECO:0007669"/>
    <property type="project" value="TreeGrafter"/>
</dbReference>
<dbReference type="SUPFAM" id="SSF46689">
    <property type="entry name" value="Homeodomain-like"/>
    <property type="match status" value="1"/>
</dbReference>
<gene>
    <name evidence="4" type="ORF">EI42_03989</name>
</gene>
<evidence type="ECO:0000259" key="3">
    <source>
        <dbReference type="PROSITE" id="PS50977"/>
    </source>
</evidence>
<keyword evidence="5" id="KW-1185">Reference proteome</keyword>
<protein>
    <submittedName>
        <fullName evidence="4">TetR family transcriptional regulator</fullName>
    </submittedName>
</protein>
<accession>A0A326U528</accession>
<dbReference type="SUPFAM" id="SSF48498">
    <property type="entry name" value="Tetracyclin repressor-like, C-terminal domain"/>
    <property type="match status" value="1"/>
</dbReference>
<dbReference type="InterPro" id="IPR036271">
    <property type="entry name" value="Tet_transcr_reg_TetR-rel_C_sf"/>
</dbReference>
<evidence type="ECO:0000313" key="4">
    <source>
        <dbReference type="EMBL" id="PZW26408.1"/>
    </source>
</evidence>
<sequence length="202" mass="22860">MARTPKVVEDRREQIIDAAMNVFAHKGYSRATNKDIALEAGITPGLIYHYFESKEALLQAIINERSPLRVVRATSPTELEQPPEVFLRSLLLNVLHIIEGEQFIKIVRTVLPEILYNPAMQPVGSGIIDEEITFLSSYFERQMSIGKIRKADPRLAAQTLMGCVIGSVLRRHIFHDPQALQYTREQLVDSILDVTLQGLLPR</sequence>
<organism evidence="4 5">
    <name type="scientific">Thermosporothrix hazakensis</name>
    <dbReference type="NCBI Taxonomy" id="644383"/>
    <lineage>
        <taxon>Bacteria</taxon>
        <taxon>Bacillati</taxon>
        <taxon>Chloroflexota</taxon>
        <taxon>Ktedonobacteria</taxon>
        <taxon>Ktedonobacterales</taxon>
        <taxon>Thermosporotrichaceae</taxon>
        <taxon>Thermosporothrix</taxon>
    </lineage>
</organism>
<dbReference type="InterPro" id="IPR001647">
    <property type="entry name" value="HTH_TetR"/>
</dbReference>
<dbReference type="OrthoDB" id="9814200at2"/>
<reference evidence="4 5" key="1">
    <citation type="submission" date="2018-06" db="EMBL/GenBank/DDBJ databases">
        <title>Genomic Encyclopedia of Archaeal and Bacterial Type Strains, Phase II (KMG-II): from individual species to whole genera.</title>
        <authorList>
            <person name="Goeker M."/>
        </authorList>
    </citation>
    <scope>NUCLEOTIDE SEQUENCE [LARGE SCALE GENOMIC DNA]</scope>
    <source>
        <strain evidence="4 5">ATCC BAA-1881</strain>
    </source>
</reference>
<dbReference type="RefSeq" id="WP_111324325.1">
    <property type="nucleotide sequence ID" value="NZ_BIFX01000001.1"/>
</dbReference>
<dbReference type="Proteomes" id="UP000248806">
    <property type="component" value="Unassembled WGS sequence"/>
</dbReference>
<dbReference type="Gene3D" id="1.10.357.10">
    <property type="entry name" value="Tetracycline Repressor, domain 2"/>
    <property type="match status" value="1"/>
</dbReference>
<dbReference type="PRINTS" id="PR00455">
    <property type="entry name" value="HTHTETR"/>
</dbReference>
<dbReference type="InterPro" id="IPR050109">
    <property type="entry name" value="HTH-type_TetR-like_transc_reg"/>
</dbReference>
<dbReference type="EMBL" id="QKUF01000015">
    <property type="protein sequence ID" value="PZW26408.1"/>
    <property type="molecule type" value="Genomic_DNA"/>
</dbReference>
<proteinExistence type="predicted"/>
<dbReference type="PANTHER" id="PTHR30055">
    <property type="entry name" value="HTH-TYPE TRANSCRIPTIONAL REGULATOR RUTR"/>
    <property type="match status" value="1"/>
</dbReference>
<dbReference type="AlphaFoldDB" id="A0A326U528"/>
<evidence type="ECO:0000256" key="1">
    <source>
        <dbReference type="ARBA" id="ARBA00023125"/>
    </source>
</evidence>
<comment type="caution">
    <text evidence="4">The sequence shown here is derived from an EMBL/GenBank/DDBJ whole genome shotgun (WGS) entry which is preliminary data.</text>
</comment>
<evidence type="ECO:0000313" key="5">
    <source>
        <dbReference type="Proteomes" id="UP000248806"/>
    </source>
</evidence>
<dbReference type="InterPro" id="IPR009057">
    <property type="entry name" value="Homeodomain-like_sf"/>
</dbReference>
<keyword evidence="1 2" id="KW-0238">DNA-binding</keyword>
<name>A0A326U528_THEHA</name>